<accession>C1LD95</accession>
<dbReference type="SUPFAM" id="SSF48371">
    <property type="entry name" value="ARM repeat"/>
    <property type="match status" value="1"/>
</dbReference>
<sequence length="515" mass="57541">MNTNPSFLVNQFVQGIKSPNEDDRLKTVTELCKVVSSELKEVSDQNYIICLDLLCNELINIFLNGDIHEKKGAIVAMGCLAEVDFMSVHNHCQRFVRQLLTQPVTTDLQLTALEARLIGQLGLVFPYDFIEEQIKHACDILSKDNSDAQKHFAILTLREFILNTPTSFCQHMGSFITAILSALRDKSSTTRELAAAALRCAFILTTKREQRRYRTYLGIDYSRMGEAPGSFSNLETGASSVTSRTFFSSSGNSRHKTNPNPISTVNFSSFKCPMNETSSTSSPFIWYRDCLIESIRAQSETASLTQQDAASHTSNLRKLNRDDWMHGNILILQELVFCVQPQFCKLVMELEQMCGLPLFEFLTVNHSDGSLAVRTVLSTRWPVVNASCISVAIGVLPGNQFCSSDSEHLPNLALEVLGLRDGITQEPNSCQQHHEQQQQKYGRQNFSNLSSEICRCLLLENIDKPLTGGYPLSYCSTIVTDWFNGYDVCVAGMAPRKLNEASRSLEGAEDIPSNH</sequence>
<reference evidence="1" key="1">
    <citation type="journal article" date="2009" name="Nature">
        <title>The Schistosoma japonicum genome reveals features of host-parasite interplay.</title>
        <authorList>
            <person name="Liu F."/>
            <person name="Zhou Y."/>
            <person name="Wang Z.Q."/>
            <person name="Lu G."/>
            <person name="Zheng H."/>
            <person name="Brindley P.J."/>
            <person name="McManus D.P."/>
            <person name="Blair D."/>
            <person name="Zhang Q.H."/>
            <person name="Zhong Y."/>
            <person name="Wang S."/>
            <person name="Han Z.G."/>
            <person name="Chen Z."/>
        </authorList>
    </citation>
    <scope>NUCLEOTIDE SEQUENCE</scope>
    <source>
        <strain evidence="1">Anhui</strain>
    </source>
</reference>
<evidence type="ECO:0000313" key="1">
    <source>
        <dbReference type="EMBL" id="CAX72673.1"/>
    </source>
</evidence>
<dbReference type="InterPro" id="IPR016024">
    <property type="entry name" value="ARM-type_fold"/>
</dbReference>
<dbReference type="EMBL" id="FN316942">
    <property type="protein sequence ID" value="CAX72673.1"/>
    <property type="molecule type" value="mRNA"/>
</dbReference>
<name>C1LD95_SCHJA</name>
<dbReference type="AlphaFoldDB" id="C1LD95"/>
<proteinExistence type="evidence at transcript level"/>
<organism evidence="1">
    <name type="scientific">Schistosoma japonicum</name>
    <name type="common">Blood fluke</name>
    <dbReference type="NCBI Taxonomy" id="6182"/>
    <lineage>
        <taxon>Eukaryota</taxon>
        <taxon>Metazoa</taxon>
        <taxon>Spiralia</taxon>
        <taxon>Lophotrochozoa</taxon>
        <taxon>Platyhelminthes</taxon>
        <taxon>Trematoda</taxon>
        <taxon>Digenea</taxon>
        <taxon>Strigeidida</taxon>
        <taxon>Schistosomatoidea</taxon>
        <taxon>Schistosomatidae</taxon>
        <taxon>Schistosoma</taxon>
    </lineage>
</organism>
<reference evidence="1" key="2">
    <citation type="submission" date="2009-03" db="EMBL/GenBank/DDBJ databases">
        <authorList>
            <person name="Gang L."/>
        </authorList>
    </citation>
    <scope>NUCLEOTIDE SEQUENCE</scope>
    <source>
        <strain evidence="1">Anhui</strain>
    </source>
</reference>
<protein>
    <submittedName>
        <fullName evidence="1">Putative FKBP12-rapamycin complex-associated protein</fullName>
    </submittedName>
</protein>
<dbReference type="Gene3D" id="1.25.10.10">
    <property type="entry name" value="Leucine-rich Repeat Variant"/>
    <property type="match status" value="1"/>
</dbReference>
<dbReference type="InterPro" id="IPR011989">
    <property type="entry name" value="ARM-like"/>
</dbReference>